<accession>A0A0N1P0T5</accession>
<name>A0A0N1P0T5_9EURO</name>
<evidence type="ECO:0000313" key="3">
    <source>
        <dbReference type="Proteomes" id="UP000038010"/>
    </source>
</evidence>
<dbReference type="AlphaFoldDB" id="A0A0N1P0T5"/>
<evidence type="ECO:0000256" key="1">
    <source>
        <dbReference type="SAM" id="MobiDB-lite"/>
    </source>
</evidence>
<dbReference type="Proteomes" id="UP000038010">
    <property type="component" value="Unassembled WGS sequence"/>
</dbReference>
<feature type="region of interest" description="Disordered" evidence="1">
    <location>
        <begin position="202"/>
        <end position="263"/>
    </location>
</feature>
<feature type="region of interest" description="Disordered" evidence="1">
    <location>
        <begin position="291"/>
        <end position="319"/>
    </location>
</feature>
<protein>
    <submittedName>
        <fullName evidence="2">Uncharacterized protein</fullName>
    </submittedName>
</protein>
<gene>
    <name evidence="2" type="ORF">AB675_9776</name>
</gene>
<reference evidence="2 3" key="1">
    <citation type="submission" date="2015-06" db="EMBL/GenBank/DDBJ databases">
        <title>Draft genome of the ant-associated black yeast Phialophora attae CBS 131958.</title>
        <authorList>
            <person name="Moreno L.F."/>
            <person name="Stielow B.J."/>
            <person name="de Hoog S."/>
            <person name="Vicente V.A."/>
            <person name="Weiss V.A."/>
            <person name="de Vries M."/>
            <person name="Cruz L.M."/>
            <person name="Souza E.M."/>
        </authorList>
    </citation>
    <scope>NUCLEOTIDE SEQUENCE [LARGE SCALE GENOMIC DNA]</scope>
    <source>
        <strain evidence="2 3">CBS 131958</strain>
    </source>
</reference>
<dbReference type="VEuPathDB" id="FungiDB:AB675_9776"/>
<organism evidence="2 3">
    <name type="scientific">Cyphellophora attinorum</name>
    <dbReference type="NCBI Taxonomy" id="1664694"/>
    <lineage>
        <taxon>Eukaryota</taxon>
        <taxon>Fungi</taxon>
        <taxon>Dikarya</taxon>
        <taxon>Ascomycota</taxon>
        <taxon>Pezizomycotina</taxon>
        <taxon>Eurotiomycetes</taxon>
        <taxon>Chaetothyriomycetidae</taxon>
        <taxon>Chaetothyriales</taxon>
        <taxon>Cyphellophoraceae</taxon>
        <taxon>Cyphellophora</taxon>
    </lineage>
</organism>
<evidence type="ECO:0000313" key="2">
    <source>
        <dbReference type="EMBL" id="KPI42583.1"/>
    </source>
</evidence>
<proteinExistence type="predicted"/>
<dbReference type="OrthoDB" id="10251048at2759"/>
<dbReference type="RefSeq" id="XP_018002546.1">
    <property type="nucleotide sequence ID" value="XM_018150340.1"/>
</dbReference>
<feature type="compositionally biased region" description="Basic and acidic residues" evidence="1">
    <location>
        <begin position="214"/>
        <end position="237"/>
    </location>
</feature>
<feature type="compositionally biased region" description="Low complexity" evidence="1">
    <location>
        <begin position="75"/>
        <end position="85"/>
    </location>
</feature>
<feature type="region of interest" description="Disordered" evidence="1">
    <location>
        <begin position="1"/>
        <end position="97"/>
    </location>
</feature>
<feature type="compositionally biased region" description="Polar residues" evidence="1">
    <location>
        <begin position="41"/>
        <end position="50"/>
    </location>
</feature>
<dbReference type="EMBL" id="LFJN01000007">
    <property type="protein sequence ID" value="KPI42583.1"/>
    <property type="molecule type" value="Genomic_DNA"/>
</dbReference>
<keyword evidence="3" id="KW-1185">Reference proteome</keyword>
<sequence length="587" mass="65785">MLGAQTRAAEYHAAKKASARQASREAEEQKLPPPTAPISLSAYTRSAQPSRNKDPEQQQKAFETPSRRRSTPEDGSGSVSESSSVTKPRVMLPTVSNVPSMPRNVLVPGGPPPHFQHSNFAFQADGSFPQHGLHWTHMPMPPAPTYPFEHYDQQYHRQQTLGQIHAPSPFVRNQQNRPVSCMPELNTRSPRPVTPTTLIERFTFGPDDMSPGKYETKLHIRSRLPSDEQTRKERESGWSDEGDSEGPLMNPIRVREPSSDETDISPLKRQIILEGVPDVPPTVRPPLRQRYESEESADASYQQGLLPNPLRRYTDADMTSDGPIATAPWNRSTVDNNAMIVNASSRSQYERYSKMQKFEAVQQVLSKKGKTVLNNPERKVASVNVPASATSIHESGPGPSMTEDEVKSLPCVTEPSLQAPSGLLKHTQATEVISDRPESTEPRLSQTDAELRESFGVMSDDWFNLRPATLQDRKQMQAAFKYVRDKDARIGLRLLQNPTFRNERLKALEWFSNRDSREIQTARQQVDPSAKNHSVHIYADTESRIPGDSRLDNAGGVIHLAGDILAKYKENNMKSSTGPDYYNHRSK</sequence>
<dbReference type="GeneID" id="28742220"/>
<comment type="caution">
    <text evidence="2">The sequence shown here is derived from an EMBL/GenBank/DDBJ whole genome shotgun (WGS) entry which is preliminary data.</text>
</comment>